<name>A0ABR7M099_9ACTN</name>
<evidence type="ECO:0000256" key="1">
    <source>
        <dbReference type="SAM" id="MobiDB-lite"/>
    </source>
</evidence>
<proteinExistence type="predicted"/>
<dbReference type="RefSeq" id="WP_187247201.1">
    <property type="nucleotide sequence ID" value="NZ_BAAAOK010000009.1"/>
</dbReference>
<sequence length="111" mass="12052">MDETRRGRPKWVWNTLLGSWIVVADRWHVGFVDLAGGQGLLGQVEGRTKASVVDWLEARGTEWKNAVKVIAIDMCSVFKSAGVAETNACAPAAQPEKPADTSTPLNFEEPG</sequence>
<accession>A0ABR7M099</accession>
<dbReference type="EMBL" id="JABVEC010000037">
    <property type="protein sequence ID" value="MBC6470155.1"/>
    <property type="molecule type" value="Genomic_DNA"/>
</dbReference>
<gene>
    <name evidence="2" type="ORF">HKK74_32400</name>
</gene>
<feature type="region of interest" description="Disordered" evidence="1">
    <location>
        <begin position="88"/>
        <end position="111"/>
    </location>
</feature>
<evidence type="ECO:0000313" key="3">
    <source>
        <dbReference type="Proteomes" id="UP000805614"/>
    </source>
</evidence>
<evidence type="ECO:0000313" key="2">
    <source>
        <dbReference type="EMBL" id="MBC6470155.1"/>
    </source>
</evidence>
<protein>
    <submittedName>
        <fullName evidence="2">Transposase</fullName>
    </submittedName>
</protein>
<reference evidence="2 3" key="1">
    <citation type="submission" date="2020-06" db="EMBL/GenBank/DDBJ databases">
        <title>Actinomadura xiongansis sp. nov., isolated from soil of Baiyangdian.</title>
        <authorList>
            <person name="Zhang X."/>
        </authorList>
    </citation>
    <scope>NUCLEOTIDE SEQUENCE [LARGE SCALE GENOMIC DNA]</scope>
    <source>
        <strain evidence="2 3">HBUM206468</strain>
    </source>
</reference>
<dbReference type="Proteomes" id="UP000805614">
    <property type="component" value="Unassembled WGS sequence"/>
</dbReference>
<keyword evidence="3" id="KW-1185">Reference proteome</keyword>
<organism evidence="2 3">
    <name type="scientific">Actinomadura alba</name>
    <dbReference type="NCBI Taxonomy" id="406431"/>
    <lineage>
        <taxon>Bacteria</taxon>
        <taxon>Bacillati</taxon>
        <taxon>Actinomycetota</taxon>
        <taxon>Actinomycetes</taxon>
        <taxon>Streptosporangiales</taxon>
        <taxon>Thermomonosporaceae</taxon>
        <taxon>Actinomadura</taxon>
    </lineage>
</organism>
<comment type="caution">
    <text evidence="2">The sequence shown here is derived from an EMBL/GenBank/DDBJ whole genome shotgun (WGS) entry which is preliminary data.</text>
</comment>